<dbReference type="AlphaFoldDB" id="A0A2A2H1Y7"/>
<sequence length="264" mass="28952">MIILKLGGSVITKKEAEKPLIDHDNLNRISDEIAESSFDKLIIVHGAGSFGHPSAKKYEIGSPITDEEDFARKKLGFCITQSWVKKLNTLVCDSLRKKGVLAVSVQPSSFIITKNKRIHSCNLDLINKYLELGFVPVIYGDVVPDLDKSIKICVLSGDQIINYLGENLKPTRVILGSDVDGIYTKNPKKYEDAKLLNTVTSCDDLVAEGSLNVDVTGGMNGKLTELIELAQLGVESEIINAGKENFVKRALNHEKGIGTLIKKK</sequence>
<name>A0A2A2H1Y7_METBR</name>
<dbReference type="Proteomes" id="UP000217784">
    <property type="component" value="Unassembled WGS sequence"/>
</dbReference>
<dbReference type="InterPro" id="IPR024192">
    <property type="entry name" value="Fosfomycin_R_FomA-type"/>
</dbReference>
<keyword evidence="5 10" id="KW-0547">Nucleotide-binding</keyword>
<dbReference type="GO" id="GO:0005829">
    <property type="term" value="C:cytosol"/>
    <property type="evidence" value="ECO:0007669"/>
    <property type="project" value="TreeGrafter"/>
</dbReference>
<dbReference type="NCBIfam" id="NF040647">
    <property type="entry name" value="IPPK_Arch"/>
    <property type="match status" value="1"/>
</dbReference>
<reference evidence="14 15" key="1">
    <citation type="journal article" date="2017" name="BMC Genomics">
        <title>Genomic analysis of methanogenic archaea reveals a shift towards energy conservation.</title>
        <authorList>
            <person name="Gilmore S.P."/>
            <person name="Henske J.K."/>
            <person name="Sexton J.A."/>
            <person name="Solomon K.V."/>
            <person name="Seppala S."/>
            <person name="Yoo J.I."/>
            <person name="Huyett L.M."/>
            <person name="Pressman A."/>
            <person name="Cogan J.Z."/>
            <person name="Kivenson V."/>
            <person name="Peng X."/>
            <person name="Tan Y."/>
            <person name="Valentine D.L."/>
            <person name="O'Malley M.A."/>
        </authorList>
    </citation>
    <scope>NUCLEOTIDE SEQUENCE [LARGE SCALE GENOMIC DNA]</scope>
    <source>
        <strain evidence="14 15">M.o.H.</strain>
    </source>
</reference>
<feature type="binding site" evidence="11">
    <location>
        <position position="222"/>
    </location>
    <ligand>
        <name>ATP</name>
        <dbReference type="ChEBI" id="CHEBI:30616"/>
    </ligand>
</feature>
<feature type="site" description="Transition state stabilizer" evidence="12">
    <location>
        <position position="14"/>
    </location>
</feature>
<feature type="binding site" evidence="11">
    <location>
        <begin position="5"/>
        <end position="9"/>
    </location>
    <ligand>
        <name>ATP</name>
        <dbReference type="ChEBI" id="CHEBI:30616"/>
    </ligand>
</feature>
<evidence type="ECO:0000313" key="15">
    <source>
        <dbReference type="Proteomes" id="UP000217784"/>
    </source>
</evidence>
<comment type="subunit">
    <text evidence="10">Homodimer.</text>
</comment>
<protein>
    <recommendedName>
        <fullName evidence="3 10">Isopentenyl phosphate kinase</fullName>
        <shortName evidence="10">IPK</shortName>
        <ecNumber evidence="2 10">2.7.4.26</ecNumber>
    </recommendedName>
</protein>
<dbReference type="Gene3D" id="3.40.1160.10">
    <property type="entry name" value="Acetylglutamate kinase-like"/>
    <property type="match status" value="1"/>
</dbReference>
<comment type="similarity">
    <text evidence="1 10">Belongs to the isopentenyl phosphate kinase family.</text>
</comment>
<keyword evidence="15" id="KW-1185">Reference proteome</keyword>
<keyword evidence="8" id="KW-0414">Isoprene biosynthesis</keyword>
<evidence type="ECO:0000256" key="12">
    <source>
        <dbReference type="PIRSR" id="PIRSR016496-2"/>
    </source>
</evidence>
<dbReference type="SUPFAM" id="SSF53633">
    <property type="entry name" value="Carbamate kinase-like"/>
    <property type="match status" value="1"/>
</dbReference>
<dbReference type="InterPro" id="IPR001048">
    <property type="entry name" value="Asp/Glu/Uridylate_kinase"/>
</dbReference>
<gene>
    <name evidence="14" type="ORF">ASJ80_00285</name>
</gene>
<dbReference type="RefSeq" id="WP_069582862.1">
    <property type="nucleotide sequence ID" value="NZ_LMVM01000038.1"/>
</dbReference>
<keyword evidence="7 10" id="KW-0067">ATP-binding</keyword>
<dbReference type="PANTHER" id="PTHR43654">
    <property type="entry name" value="GLUTAMATE 5-KINASE"/>
    <property type="match status" value="1"/>
</dbReference>
<evidence type="ECO:0000313" key="14">
    <source>
        <dbReference type="EMBL" id="PAV03431.1"/>
    </source>
</evidence>
<feature type="binding site" evidence="11">
    <location>
        <position position="48"/>
    </location>
    <ligand>
        <name>ATP</name>
        <dbReference type="ChEBI" id="CHEBI:30616"/>
    </ligand>
</feature>
<dbReference type="CDD" id="cd04241">
    <property type="entry name" value="AAK_FomA-like"/>
    <property type="match status" value="1"/>
</dbReference>
<dbReference type="GO" id="GO:0102043">
    <property type="term" value="F:isopentenyl phosphate kinase activity"/>
    <property type="evidence" value="ECO:0007669"/>
    <property type="project" value="UniProtKB-EC"/>
</dbReference>
<feature type="binding site" evidence="11">
    <location>
        <position position="47"/>
    </location>
    <ligand>
        <name>substrate</name>
    </ligand>
</feature>
<evidence type="ECO:0000256" key="3">
    <source>
        <dbReference type="ARBA" id="ARBA00017267"/>
    </source>
</evidence>
<comment type="catalytic activity">
    <reaction evidence="9 10">
        <text>isopentenyl phosphate + ATP = isopentenyl diphosphate + ADP</text>
        <dbReference type="Rhea" id="RHEA:33963"/>
        <dbReference type="ChEBI" id="CHEBI:30616"/>
        <dbReference type="ChEBI" id="CHEBI:65078"/>
        <dbReference type="ChEBI" id="CHEBI:128769"/>
        <dbReference type="ChEBI" id="CHEBI:456216"/>
        <dbReference type="EC" id="2.7.4.26"/>
    </reaction>
</comment>
<feature type="binding site" evidence="11">
    <location>
        <position position="52"/>
    </location>
    <ligand>
        <name>substrate</name>
    </ligand>
</feature>
<keyword evidence="4 10" id="KW-0808">Transferase</keyword>
<dbReference type="PIRSF" id="PIRSF016496">
    <property type="entry name" value="Kin_FomA"/>
    <property type="match status" value="1"/>
</dbReference>
<organism evidence="14 15">
    <name type="scientific">Methanobacterium bryantii</name>
    <dbReference type="NCBI Taxonomy" id="2161"/>
    <lineage>
        <taxon>Archaea</taxon>
        <taxon>Methanobacteriati</taxon>
        <taxon>Methanobacteriota</taxon>
        <taxon>Methanomada group</taxon>
        <taxon>Methanobacteria</taxon>
        <taxon>Methanobacteriales</taxon>
        <taxon>Methanobacteriaceae</taxon>
        <taxon>Methanobacterium</taxon>
    </lineage>
</organism>
<dbReference type="GO" id="GO:0016114">
    <property type="term" value="P:terpenoid biosynthetic process"/>
    <property type="evidence" value="ECO:0007669"/>
    <property type="project" value="TreeGrafter"/>
</dbReference>
<dbReference type="InterPro" id="IPR036393">
    <property type="entry name" value="AceGlu_kinase-like_sf"/>
</dbReference>
<feature type="binding site" evidence="11">
    <location>
        <position position="157"/>
    </location>
    <ligand>
        <name>substrate</name>
    </ligand>
</feature>
<evidence type="ECO:0000256" key="11">
    <source>
        <dbReference type="PIRSR" id="PIRSR016496-1"/>
    </source>
</evidence>
<evidence type="ECO:0000256" key="10">
    <source>
        <dbReference type="PIRNR" id="PIRNR016496"/>
    </source>
</evidence>
<dbReference type="EC" id="2.7.4.26" evidence="2 10"/>
<comment type="function">
    <text evidence="10">Catalyzes the formation of isopentenyl diphosphate (IPP), the building block of all isoprenoids.</text>
</comment>
<evidence type="ECO:0000256" key="1">
    <source>
        <dbReference type="ARBA" id="ARBA00010540"/>
    </source>
</evidence>
<accession>A0A2A2H1Y7</accession>
<evidence type="ECO:0000256" key="5">
    <source>
        <dbReference type="ARBA" id="ARBA00022741"/>
    </source>
</evidence>
<evidence type="ECO:0000256" key="4">
    <source>
        <dbReference type="ARBA" id="ARBA00022679"/>
    </source>
</evidence>
<evidence type="ECO:0000256" key="9">
    <source>
        <dbReference type="ARBA" id="ARBA00049063"/>
    </source>
</evidence>
<dbReference type="GO" id="GO:0005524">
    <property type="term" value="F:ATP binding"/>
    <property type="evidence" value="ECO:0007669"/>
    <property type="project" value="UniProtKB-KW"/>
</dbReference>
<dbReference type="Pfam" id="PF00696">
    <property type="entry name" value="AA_kinase"/>
    <property type="match status" value="1"/>
</dbReference>
<dbReference type="PANTHER" id="PTHR43654:SF1">
    <property type="entry name" value="ISOPENTENYL PHOSPHATE KINASE"/>
    <property type="match status" value="1"/>
</dbReference>
<feature type="binding site" evidence="11">
    <location>
        <begin position="183"/>
        <end position="188"/>
    </location>
    <ligand>
        <name>ATP</name>
        <dbReference type="ChEBI" id="CHEBI:30616"/>
    </ligand>
</feature>
<evidence type="ECO:0000256" key="7">
    <source>
        <dbReference type="ARBA" id="ARBA00022840"/>
    </source>
</evidence>
<dbReference type="GO" id="GO:0016301">
    <property type="term" value="F:kinase activity"/>
    <property type="evidence" value="ECO:0007669"/>
    <property type="project" value="UniProtKB-KW"/>
</dbReference>
<evidence type="ECO:0000256" key="6">
    <source>
        <dbReference type="ARBA" id="ARBA00022777"/>
    </source>
</evidence>
<dbReference type="OrthoDB" id="15328at2157"/>
<dbReference type="EMBL" id="LMVM01000038">
    <property type="protein sequence ID" value="PAV03431.1"/>
    <property type="molecule type" value="Genomic_DNA"/>
</dbReference>
<evidence type="ECO:0000256" key="2">
    <source>
        <dbReference type="ARBA" id="ARBA00012908"/>
    </source>
</evidence>
<feature type="binding site" evidence="11">
    <location>
        <position position="178"/>
    </location>
    <ligand>
        <name>ATP</name>
        <dbReference type="ChEBI" id="CHEBI:30616"/>
    </ligand>
</feature>
<evidence type="ECO:0000256" key="8">
    <source>
        <dbReference type="ARBA" id="ARBA00023229"/>
    </source>
</evidence>
<proteinExistence type="inferred from homology"/>
<evidence type="ECO:0000259" key="13">
    <source>
        <dbReference type="Pfam" id="PF00696"/>
    </source>
</evidence>
<feature type="binding site" evidence="11">
    <location>
        <position position="218"/>
    </location>
    <ligand>
        <name>ATP</name>
        <dbReference type="ChEBI" id="CHEBI:30616"/>
    </ligand>
</feature>
<feature type="domain" description="Aspartate/glutamate/uridylate kinase" evidence="13">
    <location>
        <begin position="1"/>
        <end position="240"/>
    </location>
</feature>
<comment type="caution">
    <text evidence="14">The sequence shown here is derived from an EMBL/GenBank/DDBJ whole genome shotgun (WGS) entry which is preliminary data.</text>
</comment>
<keyword evidence="6 10" id="KW-0418">Kinase</keyword>